<dbReference type="InterPro" id="IPR003758">
    <property type="entry name" value="LpxK"/>
</dbReference>
<keyword evidence="6 13" id="KW-0441">Lipid A biosynthesis</keyword>
<dbReference type="AlphaFoldDB" id="A0A7W8D3T3"/>
<comment type="function">
    <text evidence="1 13">Transfers the gamma-phosphate of ATP to the 4'-position of a tetraacyldisaccharide 1-phosphate intermediate (termed DS-1-P) to form tetraacyldisaccharide 1,4'-bis-phosphate (lipid IVA).</text>
</comment>
<keyword evidence="8 13" id="KW-0547">Nucleotide-binding</keyword>
<proteinExistence type="inferred from homology"/>
<evidence type="ECO:0000256" key="4">
    <source>
        <dbReference type="ARBA" id="ARBA00016436"/>
    </source>
</evidence>
<protein>
    <recommendedName>
        <fullName evidence="4 13">Tetraacyldisaccharide 4'-kinase</fullName>
        <ecNumber evidence="3 13">2.7.1.130</ecNumber>
    </recommendedName>
    <alternativeName>
        <fullName evidence="12 13">Lipid A 4'-kinase</fullName>
    </alternativeName>
</protein>
<sequence length="352" mass="37446">MTALKTAIVRWLERRWYGDVPPNAVLRWCSSLFARAAEQRRREYLYGAPQMMRVGVPVIAVGNLTVGGAGKTPLTIALVEGLRARGLRPGVVSRGYGRRVNDLRRVTSEASAADVGDEPLLIARRTGVPVAVAPGRYVAARLLEKSGEIDVLIADDGLQHYTLMRDIEILVVDGRRGLGNLHVVPAGPLREPVGRGDACDFVVLNLGSAAPAATPCGAAFPAALIARSVTMQLRAAEAVALDSGTRTPLAAFAGQRVHAVAAIADPERFFATLRAHGIEPIAHPFPDHHAFVAADLAFGDTLPILMTEKDAVKCDAFATDRMHGVPVDASVPAAFLDALAQRVRATVAEART</sequence>
<evidence type="ECO:0000256" key="7">
    <source>
        <dbReference type="ARBA" id="ARBA00022679"/>
    </source>
</evidence>
<keyword evidence="7 13" id="KW-0808">Transferase</keyword>
<keyword evidence="11 13" id="KW-0443">Lipid metabolism</keyword>
<comment type="caution">
    <text evidence="14">The sequence shown here is derived from an EMBL/GenBank/DDBJ whole genome shotgun (WGS) entry which is preliminary data.</text>
</comment>
<dbReference type="EMBL" id="JACHHP010000001">
    <property type="protein sequence ID" value="MBB5206952.1"/>
    <property type="molecule type" value="Genomic_DNA"/>
</dbReference>
<keyword evidence="10 13" id="KW-0067">ATP-binding</keyword>
<keyword evidence="15" id="KW-1185">Reference proteome</keyword>
<dbReference type="GO" id="GO:0005886">
    <property type="term" value="C:plasma membrane"/>
    <property type="evidence" value="ECO:0007669"/>
    <property type="project" value="TreeGrafter"/>
</dbReference>
<evidence type="ECO:0000256" key="11">
    <source>
        <dbReference type="ARBA" id="ARBA00023098"/>
    </source>
</evidence>
<evidence type="ECO:0000256" key="12">
    <source>
        <dbReference type="ARBA" id="ARBA00029757"/>
    </source>
</evidence>
<comment type="pathway">
    <text evidence="2 13">Glycolipid biosynthesis; lipid IV(A) biosynthesis; lipid IV(A) from (3R)-3-hydroxytetradecanoyl-[acyl-carrier-protein] and UDP-N-acetyl-alpha-D-glucosamine: step 6/6.</text>
</comment>
<dbReference type="GO" id="GO:0009244">
    <property type="term" value="P:lipopolysaccharide core region biosynthetic process"/>
    <property type="evidence" value="ECO:0007669"/>
    <property type="project" value="TreeGrafter"/>
</dbReference>
<dbReference type="PANTHER" id="PTHR42724">
    <property type="entry name" value="TETRAACYLDISACCHARIDE 4'-KINASE"/>
    <property type="match status" value="1"/>
</dbReference>
<keyword evidence="5 13" id="KW-0444">Lipid biosynthesis</keyword>
<dbReference type="HAMAP" id="MF_00409">
    <property type="entry name" value="LpxK"/>
    <property type="match status" value="1"/>
</dbReference>
<evidence type="ECO:0000313" key="15">
    <source>
        <dbReference type="Proteomes" id="UP000521199"/>
    </source>
</evidence>
<reference evidence="14 15" key="1">
    <citation type="submission" date="2020-08" db="EMBL/GenBank/DDBJ databases">
        <title>Genomic Encyclopedia of Type Strains, Phase IV (KMG-IV): sequencing the most valuable type-strain genomes for metagenomic binning, comparative biology and taxonomic classification.</title>
        <authorList>
            <person name="Goeker M."/>
        </authorList>
    </citation>
    <scope>NUCLEOTIDE SEQUENCE [LARGE SCALE GENOMIC DNA]</scope>
    <source>
        <strain evidence="14 15">DSM 24163</strain>
    </source>
</reference>
<dbReference type="NCBIfam" id="TIGR00682">
    <property type="entry name" value="lpxK"/>
    <property type="match status" value="1"/>
</dbReference>
<organism evidence="14 15">
    <name type="scientific">Chiayiivirga flava</name>
    <dbReference type="NCBI Taxonomy" id="659595"/>
    <lineage>
        <taxon>Bacteria</taxon>
        <taxon>Pseudomonadati</taxon>
        <taxon>Pseudomonadota</taxon>
        <taxon>Gammaproteobacteria</taxon>
        <taxon>Lysobacterales</taxon>
        <taxon>Lysobacteraceae</taxon>
        <taxon>Chiayiivirga</taxon>
    </lineage>
</organism>
<comment type="catalytic activity">
    <reaction evidence="13">
        <text>a lipid A disaccharide + ATP = a lipid IVA + ADP + H(+)</text>
        <dbReference type="Rhea" id="RHEA:67840"/>
        <dbReference type="ChEBI" id="CHEBI:15378"/>
        <dbReference type="ChEBI" id="CHEBI:30616"/>
        <dbReference type="ChEBI" id="CHEBI:176343"/>
        <dbReference type="ChEBI" id="CHEBI:176425"/>
        <dbReference type="ChEBI" id="CHEBI:456216"/>
        <dbReference type="EC" id="2.7.1.130"/>
    </reaction>
</comment>
<dbReference type="Proteomes" id="UP000521199">
    <property type="component" value="Unassembled WGS sequence"/>
</dbReference>
<feature type="binding site" evidence="13">
    <location>
        <begin position="65"/>
        <end position="72"/>
    </location>
    <ligand>
        <name>ATP</name>
        <dbReference type="ChEBI" id="CHEBI:30616"/>
    </ligand>
</feature>
<dbReference type="EC" id="2.7.1.130" evidence="3 13"/>
<evidence type="ECO:0000256" key="2">
    <source>
        <dbReference type="ARBA" id="ARBA00004870"/>
    </source>
</evidence>
<dbReference type="RefSeq" id="WP_183959407.1">
    <property type="nucleotide sequence ID" value="NZ_JACHHP010000001.1"/>
</dbReference>
<gene>
    <name evidence="13" type="primary">lpxK</name>
    <name evidence="14" type="ORF">HNQ52_000468</name>
</gene>
<evidence type="ECO:0000256" key="8">
    <source>
        <dbReference type="ARBA" id="ARBA00022741"/>
    </source>
</evidence>
<accession>A0A7W8D3T3</accession>
<evidence type="ECO:0000256" key="5">
    <source>
        <dbReference type="ARBA" id="ARBA00022516"/>
    </source>
</evidence>
<dbReference type="InterPro" id="IPR027417">
    <property type="entry name" value="P-loop_NTPase"/>
</dbReference>
<dbReference type="GO" id="GO:0009245">
    <property type="term" value="P:lipid A biosynthetic process"/>
    <property type="evidence" value="ECO:0007669"/>
    <property type="project" value="UniProtKB-UniRule"/>
</dbReference>
<evidence type="ECO:0000256" key="13">
    <source>
        <dbReference type="HAMAP-Rule" id="MF_00409"/>
    </source>
</evidence>
<evidence type="ECO:0000256" key="10">
    <source>
        <dbReference type="ARBA" id="ARBA00022840"/>
    </source>
</evidence>
<evidence type="ECO:0000256" key="9">
    <source>
        <dbReference type="ARBA" id="ARBA00022777"/>
    </source>
</evidence>
<evidence type="ECO:0000256" key="1">
    <source>
        <dbReference type="ARBA" id="ARBA00002274"/>
    </source>
</evidence>
<keyword evidence="9 13" id="KW-0418">Kinase</keyword>
<dbReference type="GO" id="GO:0005524">
    <property type="term" value="F:ATP binding"/>
    <property type="evidence" value="ECO:0007669"/>
    <property type="project" value="UniProtKB-UniRule"/>
</dbReference>
<comment type="similarity">
    <text evidence="13">Belongs to the LpxK family.</text>
</comment>
<dbReference type="GO" id="GO:0009029">
    <property type="term" value="F:lipid-A 4'-kinase activity"/>
    <property type="evidence" value="ECO:0007669"/>
    <property type="project" value="UniProtKB-UniRule"/>
</dbReference>
<dbReference type="UniPathway" id="UPA00359">
    <property type="reaction ID" value="UER00482"/>
</dbReference>
<name>A0A7W8D3T3_9GAMM</name>
<evidence type="ECO:0000256" key="3">
    <source>
        <dbReference type="ARBA" id="ARBA00012071"/>
    </source>
</evidence>
<dbReference type="PANTHER" id="PTHR42724:SF1">
    <property type="entry name" value="TETRAACYLDISACCHARIDE 4'-KINASE, MITOCHONDRIAL-RELATED"/>
    <property type="match status" value="1"/>
</dbReference>
<dbReference type="SUPFAM" id="SSF52540">
    <property type="entry name" value="P-loop containing nucleoside triphosphate hydrolases"/>
    <property type="match status" value="1"/>
</dbReference>
<evidence type="ECO:0000313" key="14">
    <source>
        <dbReference type="EMBL" id="MBB5206952.1"/>
    </source>
</evidence>
<evidence type="ECO:0000256" key="6">
    <source>
        <dbReference type="ARBA" id="ARBA00022556"/>
    </source>
</evidence>
<dbReference type="Pfam" id="PF02606">
    <property type="entry name" value="LpxK"/>
    <property type="match status" value="1"/>
</dbReference>